<dbReference type="InterPro" id="IPR036451">
    <property type="entry name" value="CblAdoTrfase-like_sf"/>
</dbReference>
<comment type="similarity">
    <text evidence="1 6">Belongs to the Cob(I)alamin adenosyltransferase family.</text>
</comment>
<dbReference type="Pfam" id="PF01923">
    <property type="entry name" value="Cob_adeno_trans"/>
    <property type="match status" value="1"/>
</dbReference>
<keyword evidence="3 6" id="KW-0808">Transferase</keyword>
<dbReference type="InterPro" id="IPR029499">
    <property type="entry name" value="PduO-typ"/>
</dbReference>
<dbReference type="PANTHER" id="PTHR12213">
    <property type="entry name" value="CORRINOID ADENOSYLTRANSFERASE"/>
    <property type="match status" value="1"/>
</dbReference>
<dbReference type="InterPro" id="IPR016030">
    <property type="entry name" value="CblAdoTrfase-like"/>
</dbReference>
<evidence type="ECO:0000259" key="7">
    <source>
        <dbReference type="Pfam" id="PF01923"/>
    </source>
</evidence>
<keyword evidence="5 6" id="KW-0067">ATP-binding</keyword>
<evidence type="ECO:0000313" key="8">
    <source>
        <dbReference type="EMBL" id="MCA6078032.1"/>
    </source>
</evidence>
<keyword evidence="9" id="KW-1185">Reference proteome</keyword>
<gene>
    <name evidence="8" type="ORF">LDX50_24370</name>
</gene>
<sequence length="182" mass="20345">MKIYTKTGDTGTTGLFGGKRVQKSDVRIEAYGTVDELNSHLGLLRDLSVNKSREDLIVRIQNNLFVIGSMLAAEPGNEKVKVPAISAADVAELEQAIDSLEENLPPMKNFILPGGHQDVSFCHIARCVCRRAERRVVHLFHEEPGDEIIVHYLNRLSDYLFVLSREMSRSLGAKETPWISRG</sequence>
<comment type="pathway">
    <text evidence="6">Cofactor biosynthesis; adenosylcobalamin biosynthesis; adenosylcobalamin from cob(II)yrinate a,c-diamide: step 2/7.</text>
</comment>
<keyword evidence="6" id="KW-0169">Cobalamin biosynthesis</keyword>
<dbReference type="GO" id="GO:0008817">
    <property type="term" value="F:corrinoid adenosyltransferase activity"/>
    <property type="evidence" value="ECO:0007669"/>
    <property type="project" value="UniProtKB-UniRule"/>
</dbReference>
<proteinExistence type="inferred from homology"/>
<feature type="domain" description="Cobalamin adenosyltransferase-like" evidence="7">
    <location>
        <begin position="3"/>
        <end position="166"/>
    </location>
</feature>
<dbReference type="SUPFAM" id="SSF89028">
    <property type="entry name" value="Cobalamin adenosyltransferase-like"/>
    <property type="match status" value="1"/>
</dbReference>
<evidence type="ECO:0000256" key="4">
    <source>
        <dbReference type="ARBA" id="ARBA00022741"/>
    </source>
</evidence>
<evidence type="ECO:0000256" key="5">
    <source>
        <dbReference type="ARBA" id="ARBA00022840"/>
    </source>
</evidence>
<comment type="subunit">
    <text evidence="2">Homotrimer.</text>
</comment>
<reference evidence="8" key="1">
    <citation type="submission" date="2021-09" db="EMBL/GenBank/DDBJ databases">
        <title>Fulvivirga sp. isolated from coastal sediment.</title>
        <authorList>
            <person name="Yu H."/>
        </authorList>
    </citation>
    <scope>NUCLEOTIDE SEQUENCE</scope>
    <source>
        <strain evidence="8">1062</strain>
    </source>
</reference>
<evidence type="ECO:0000256" key="2">
    <source>
        <dbReference type="ARBA" id="ARBA00011233"/>
    </source>
</evidence>
<evidence type="ECO:0000256" key="3">
    <source>
        <dbReference type="ARBA" id="ARBA00022679"/>
    </source>
</evidence>
<comment type="caution">
    <text evidence="8">The sequence shown here is derived from an EMBL/GenBank/DDBJ whole genome shotgun (WGS) entry which is preliminary data.</text>
</comment>
<name>A0A9X1L1A7_9BACT</name>
<dbReference type="Gene3D" id="1.20.1200.10">
    <property type="entry name" value="Cobalamin adenosyltransferase-like"/>
    <property type="match status" value="1"/>
</dbReference>
<protein>
    <recommendedName>
        <fullName evidence="6">Corrinoid adenosyltransferase</fullName>
        <ecNumber evidence="6">2.5.1.17</ecNumber>
    </recommendedName>
    <alternativeName>
        <fullName evidence="6">Cob(II)alamin adenosyltransferase</fullName>
    </alternativeName>
    <alternativeName>
        <fullName evidence="6">Cob(II)yrinic acid a,c-diamide adenosyltransferase</fullName>
    </alternativeName>
    <alternativeName>
        <fullName evidence="6">Cobinamide/cobalamin adenosyltransferase</fullName>
    </alternativeName>
</protein>
<evidence type="ECO:0000256" key="1">
    <source>
        <dbReference type="ARBA" id="ARBA00007487"/>
    </source>
</evidence>
<organism evidence="8 9">
    <name type="scientific">Fulvivirga sedimenti</name>
    <dbReference type="NCBI Taxonomy" id="2879465"/>
    <lineage>
        <taxon>Bacteria</taxon>
        <taxon>Pseudomonadati</taxon>
        <taxon>Bacteroidota</taxon>
        <taxon>Cytophagia</taxon>
        <taxon>Cytophagales</taxon>
        <taxon>Fulvivirgaceae</taxon>
        <taxon>Fulvivirga</taxon>
    </lineage>
</organism>
<dbReference type="EC" id="2.5.1.17" evidence="6"/>
<dbReference type="GO" id="GO:0009236">
    <property type="term" value="P:cobalamin biosynthetic process"/>
    <property type="evidence" value="ECO:0007669"/>
    <property type="project" value="UniProtKB-UniRule"/>
</dbReference>
<dbReference type="Proteomes" id="UP001139409">
    <property type="component" value="Unassembled WGS sequence"/>
</dbReference>
<accession>A0A9X1L1A7</accession>
<dbReference type="RefSeq" id="WP_225698893.1">
    <property type="nucleotide sequence ID" value="NZ_JAIXNE010000005.1"/>
</dbReference>
<evidence type="ECO:0000256" key="6">
    <source>
        <dbReference type="RuleBase" id="RU366026"/>
    </source>
</evidence>
<evidence type="ECO:0000313" key="9">
    <source>
        <dbReference type="Proteomes" id="UP001139409"/>
    </source>
</evidence>
<comment type="catalytic activity">
    <reaction evidence="6">
        <text>2 cob(II)yrinate a,c diamide + reduced [electron-transfer flavoprotein] + 2 ATP = 2 adenosylcob(III)yrinate a,c-diamide + 2 triphosphate + oxidized [electron-transfer flavoprotein] + 3 H(+)</text>
        <dbReference type="Rhea" id="RHEA:11528"/>
        <dbReference type="Rhea" id="RHEA-COMP:10685"/>
        <dbReference type="Rhea" id="RHEA-COMP:10686"/>
        <dbReference type="ChEBI" id="CHEBI:15378"/>
        <dbReference type="ChEBI" id="CHEBI:18036"/>
        <dbReference type="ChEBI" id="CHEBI:30616"/>
        <dbReference type="ChEBI" id="CHEBI:57692"/>
        <dbReference type="ChEBI" id="CHEBI:58307"/>
        <dbReference type="ChEBI" id="CHEBI:58503"/>
        <dbReference type="ChEBI" id="CHEBI:58537"/>
        <dbReference type="EC" id="2.5.1.17"/>
    </reaction>
</comment>
<dbReference type="EMBL" id="JAIXNE010000005">
    <property type="protein sequence ID" value="MCA6078032.1"/>
    <property type="molecule type" value="Genomic_DNA"/>
</dbReference>
<keyword evidence="4 6" id="KW-0547">Nucleotide-binding</keyword>
<dbReference type="GO" id="GO:0005524">
    <property type="term" value="F:ATP binding"/>
    <property type="evidence" value="ECO:0007669"/>
    <property type="project" value="UniProtKB-UniRule"/>
</dbReference>
<dbReference type="FunFam" id="1.20.1200.10:FF:000001">
    <property type="entry name" value="Cob(I)yrinic acid a,c-diamide adenosyltransferase"/>
    <property type="match status" value="1"/>
</dbReference>
<comment type="catalytic activity">
    <reaction evidence="6">
        <text>2 cob(II)alamin + reduced [electron-transfer flavoprotein] + 2 ATP = 2 adenosylcob(III)alamin + 2 triphosphate + oxidized [electron-transfer flavoprotein] + 3 H(+)</text>
        <dbReference type="Rhea" id="RHEA:28671"/>
        <dbReference type="Rhea" id="RHEA-COMP:10685"/>
        <dbReference type="Rhea" id="RHEA-COMP:10686"/>
        <dbReference type="ChEBI" id="CHEBI:15378"/>
        <dbReference type="ChEBI" id="CHEBI:16304"/>
        <dbReference type="ChEBI" id="CHEBI:18036"/>
        <dbReference type="ChEBI" id="CHEBI:18408"/>
        <dbReference type="ChEBI" id="CHEBI:30616"/>
        <dbReference type="ChEBI" id="CHEBI:57692"/>
        <dbReference type="ChEBI" id="CHEBI:58307"/>
        <dbReference type="EC" id="2.5.1.17"/>
    </reaction>
</comment>
<dbReference type="AlphaFoldDB" id="A0A9X1L1A7"/>
<dbReference type="NCBIfam" id="TIGR00636">
    <property type="entry name" value="PduO_Nterm"/>
    <property type="match status" value="1"/>
</dbReference>
<dbReference type="PANTHER" id="PTHR12213:SF0">
    <property type="entry name" value="CORRINOID ADENOSYLTRANSFERASE MMAB"/>
    <property type="match status" value="1"/>
</dbReference>